<keyword evidence="2" id="KW-1133">Transmembrane helix</keyword>
<dbReference type="EMBL" id="LAFY01000477">
    <property type="protein sequence ID" value="KJX97493.1"/>
    <property type="molecule type" value="Genomic_DNA"/>
</dbReference>
<dbReference type="GO" id="GO:0000139">
    <property type="term" value="C:Golgi membrane"/>
    <property type="evidence" value="ECO:0007669"/>
    <property type="project" value="InterPro"/>
</dbReference>
<dbReference type="InterPro" id="IPR029675">
    <property type="entry name" value="PGAP4"/>
</dbReference>
<protein>
    <submittedName>
        <fullName evidence="3">Integral membrane protein</fullName>
    </submittedName>
</protein>
<dbReference type="OrthoDB" id="2016523at2759"/>
<dbReference type="GO" id="GO:0016757">
    <property type="term" value="F:glycosyltransferase activity"/>
    <property type="evidence" value="ECO:0007669"/>
    <property type="project" value="InterPro"/>
</dbReference>
<dbReference type="PANTHER" id="PTHR31410">
    <property type="entry name" value="TRANSMEMBRANE PROTEIN 246"/>
    <property type="match status" value="1"/>
</dbReference>
<dbReference type="PANTHER" id="PTHR31410:SF1">
    <property type="entry name" value="POST-GPI ATTACHMENT TO PROTEINS FACTOR 4"/>
    <property type="match status" value="1"/>
</dbReference>
<proteinExistence type="predicted"/>
<feature type="transmembrane region" description="Helical" evidence="2">
    <location>
        <begin position="292"/>
        <end position="312"/>
    </location>
</feature>
<sequence length="447" mass="50807">MRKLFNRLHHQYGLLADRLGISRRRLAGYGLVALVVFALTLHVRNASSSDPGSWFFNPTTGYSRKYSAIRQLQAERFIEAAESTPPYTKTHQAKGLCVGVPSIARDGARYLRNTVGSLLSGLSQQERDGVYFMVLIPHSDPSIHPAMHEPWLSNVVDEILVYNVSEKEMGYIESLEREDVEHRTKGLYDYKYLMEACYAKDTPYIALIEDDVIAMDGWYHRTVNAIQRIESLSGAKGFLYLRLFYTEEFLGWNNEHWPTYAFWSILFIAGSAALVHWLPVRFQWPRRVLTPRFSAVIAALVVPWMVMLVFAAGKVTVFPLPEGVNRMNNFGCCAQGFVFPRERAGKIIEWFESSRLGFADMLIEEYANKHNEQRWAITPSVLQHVGTKSSKPDDFGHGAKFAKSVAGTIWNFGFERLSSQRLHEEHEEHELSANGVHGLVRGVEQGG</sequence>
<dbReference type="CDD" id="cd22189">
    <property type="entry name" value="PGAP4-like_fungal"/>
    <property type="match status" value="1"/>
</dbReference>
<feature type="transmembrane region" description="Helical" evidence="2">
    <location>
        <begin position="260"/>
        <end position="280"/>
    </location>
</feature>
<dbReference type="AlphaFoldDB" id="A0A0F4GJR5"/>
<keyword evidence="2" id="KW-0812">Transmembrane</keyword>
<keyword evidence="4" id="KW-1185">Reference proteome</keyword>
<dbReference type="Proteomes" id="UP000033647">
    <property type="component" value="Unassembled WGS sequence"/>
</dbReference>
<feature type="region of interest" description="Disordered" evidence="1">
    <location>
        <begin position="423"/>
        <end position="447"/>
    </location>
</feature>
<evidence type="ECO:0000256" key="1">
    <source>
        <dbReference type="SAM" id="MobiDB-lite"/>
    </source>
</evidence>
<evidence type="ECO:0000313" key="3">
    <source>
        <dbReference type="EMBL" id="KJX97493.1"/>
    </source>
</evidence>
<evidence type="ECO:0000313" key="4">
    <source>
        <dbReference type="Proteomes" id="UP000033647"/>
    </source>
</evidence>
<comment type="caution">
    <text evidence="3">The sequence shown here is derived from an EMBL/GenBank/DDBJ whole genome shotgun (WGS) entry which is preliminary data.</text>
</comment>
<evidence type="ECO:0000256" key="2">
    <source>
        <dbReference type="SAM" id="Phobius"/>
    </source>
</evidence>
<organism evidence="3 4">
    <name type="scientific">Zymoseptoria brevis</name>
    <dbReference type="NCBI Taxonomy" id="1047168"/>
    <lineage>
        <taxon>Eukaryota</taxon>
        <taxon>Fungi</taxon>
        <taxon>Dikarya</taxon>
        <taxon>Ascomycota</taxon>
        <taxon>Pezizomycotina</taxon>
        <taxon>Dothideomycetes</taxon>
        <taxon>Dothideomycetidae</taxon>
        <taxon>Mycosphaerellales</taxon>
        <taxon>Mycosphaerellaceae</taxon>
        <taxon>Zymoseptoria</taxon>
    </lineage>
</organism>
<keyword evidence="2" id="KW-0472">Membrane</keyword>
<name>A0A0F4GJR5_9PEZI</name>
<dbReference type="GO" id="GO:0006506">
    <property type="term" value="P:GPI anchor biosynthetic process"/>
    <property type="evidence" value="ECO:0007669"/>
    <property type="project" value="InterPro"/>
</dbReference>
<gene>
    <name evidence="3" type="ORF">TI39_contig485g00007</name>
</gene>
<feature type="transmembrane region" description="Helical" evidence="2">
    <location>
        <begin position="26"/>
        <end position="43"/>
    </location>
</feature>
<accession>A0A0F4GJR5</accession>
<reference evidence="3 4" key="1">
    <citation type="submission" date="2015-03" db="EMBL/GenBank/DDBJ databases">
        <title>RNA-seq based gene annotation and comparative genomics of four Zymoseptoria species reveal species-specific pathogenicity related genes and transposable element activity.</title>
        <authorList>
            <person name="Grandaubert J."/>
            <person name="Bhattacharyya A."/>
            <person name="Stukenbrock E.H."/>
        </authorList>
    </citation>
    <scope>NUCLEOTIDE SEQUENCE [LARGE SCALE GENOMIC DNA]</scope>
    <source>
        <strain evidence="3 4">Zb18110</strain>
    </source>
</reference>